<gene>
    <name evidence="3" type="ORF">F8154_04550</name>
</gene>
<feature type="transmembrane region" description="Helical" evidence="1">
    <location>
        <begin position="250"/>
        <end position="276"/>
    </location>
</feature>
<dbReference type="Gene3D" id="1.10.3210.10">
    <property type="entry name" value="Hypothetical protein af1432"/>
    <property type="match status" value="1"/>
</dbReference>
<evidence type="ECO:0000313" key="3">
    <source>
        <dbReference type="EMBL" id="KAB3536036.1"/>
    </source>
</evidence>
<dbReference type="PANTHER" id="PTHR45228">
    <property type="entry name" value="CYCLIC DI-GMP PHOSPHODIESTERASE TM_0186-RELATED"/>
    <property type="match status" value="1"/>
</dbReference>
<dbReference type="InterPro" id="IPR029016">
    <property type="entry name" value="GAF-like_dom_sf"/>
</dbReference>
<keyword evidence="1" id="KW-1133">Transmembrane helix</keyword>
<evidence type="ECO:0000259" key="2">
    <source>
        <dbReference type="PROSITE" id="PS51832"/>
    </source>
</evidence>
<dbReference type="InterPro" id="IPR037522">
    <property type="entry name" value="HD_GYP_dom"/>
</dbReference>
<keyword evidence="4" id="KW-1185">Reference proteome</keyword>
<dbReference type="EMBL" id="WBZC01000013">
    <property type="protein sequence ID" value="KAB3536036.1"/>
    <property type="molecule type" value="Genomic_DNA"/>
</dbReference>
<proteinExistence type="predicted"/>
<dbReference type="InterPro" id="IPR003607">
    <property type="entry name" value="HD/PDEase_dom"/>
</dbReference>
<keyword evidence="1" id="KW-0812">Transmembrane</keyword>
<dbReference type="SUPFAM" id="SSF55781">
    <property type="entry name" value="GAF domain-like"/>
    <property type="match status" value="1"/>
</dbReference>
<dbReference type="Proteomes" id="UP000432715">
    <property type="component" value="Unassembled WGS sequence"/>
</dbReference>
<dbReference type="OrthoDB" id="9804747at2"/>
<organism evidence="3 4">
    <name type="scientific">Alkaliphilus pronyensis</name>
    <dbReference type="NCBI Taxonomy" id="1482732"/>
    <lineage>
        <taxon>Bacteria</taxon>
        <taxon>Bacillati</taxon>
        <taxon>Bacillota</taxon>
        <taxon>Clostridia</taxon>
        <taxon>Peptostreptococcales</taxon>
        <taxon>Natronincolaceae</taxon>
        <taxon>Alkaliphilus</taxon>
    </lineage>
</organism>
<dbReference type="SUPFAM" id="SSF109604">
    <property type="entry name" value="HD-domain/PDEase-like"/>
    <property type="match status" value="1"/>
</dbReference>
<dbReference type="AlphaFoldDB" id="A0A6I0FBU5"/>
<evidence type="ECO:0000313" key="4">
    <source>
        <dbReference type="Proteomes" id="UP000432715"/>
    </source>
</evidence>
<dbReference type="InterPro" id="IPR003018">
    <property type="entry name" value="GAF"/>
</dbReference>
<accession>A0A6I0FBU5</accession>
<dbReference type="Gene3D" id="3.30.450.40">
    <property type="match status" value="1"/>
</dbReference>
<dbReference type="CDD" id="cd00077">
    <property type="entry name" value="HDc"/>
    <property type="match status" value="1"/>
</dbReference>
<keyword evidence="1" id="KW-0472">Membrane</keyword>
<dbReference type="Pfam" id="PF13185">
    <property type="entry name" value="GAF_2"/>
    <property type="match status" value="1"/>
</dbReference>
<feature type="domain" description="HD-GYP" evidence="2">
    <location>
        <begin position="488"/>
        <end position="699"/>
    </location>
</feature>
<protein>
    <submittedName>
        <fullName evidence="3">HD domain-containing protein</fullName>
    </submittedName>
</protein>
<dbReference type="PANTHER" id="PTHR45228:SF8">
    <property type="entry name" value="TWO-COMPONENT RESPONSE REGULATOR-RELATED"/>
    <property type="match status" value="1"/>
</dbReference>
<name>A0A6I0FBU5_9FIRM</name>
<dbReference type="Pfam" id="PF13487">
    <property type="entry name" value="HD_5"/>
    <property type="match status" value="1"/>
</dbReference>
<reference evidence="3 4" key="1">
    <citation type="submission" date="2019-10" db="EMBL/GenBank/DDBJ databases">
        <title>Alkaliphilus serpentinus sp. nov. and Alkaliphilus pronyensis sp. nov., two novel anaerobic alkaliphilic species isolated from the serpentinized-hosted hydrothermal field of the Prony Bay (New Caledonia).</title>
        <authorList>
            <person name="Postec A."/>
        </authorList>
    </citation>
    <scope>NUCLEOTIDE SEQUENCE [LARGE SCALE GENOMIC DNA]</scope>
    <source>
        <strain evidence="3 4">LacV</strain>
    </source>
</reference>
<dbReference type="PROSITE" id="PS51832">
    <property type="entry name" value="HD_GYP"/>
    <property type="match status" value="1"/>
</dbReference>
<feature type="transmembrane region" description="Helical" evidence="1">
    <location>
        <begin position="56"/>
        <end position="81"/>
    </location>
</feature>
<evidence type="ECO:0000256" key="1">
    <source>
        <dbReference type="SAM" id="Phobius"/>
    </source>
</evidence>
<feature type="transmembrane region" description="Helical" evidence="1">
    <location>
        <begin position="26"/>
        <end position="44"/>
    </location>
</feature>
<comment type="caution">
    <text evidence="3">The sequence shown here is derived from an EMBL/GenBank/DDBJ whole genome shotgun (WGS) entry which is preliminary data.</text>
</comment>
<sequence>MTYINKINKHNKLCCFNLYNNIDIDIYYNSNVGICYFLTMLAKFKIPTKGGTMNSLRGIITVILVIVLIILISVSLLNFFYVNSVYNDLEDLYKAIILSQNIHNDINLPLKVINNIENQTSSNQPMDSDRYDRLLEAYLSNYSKLTEKTDALLTTTSVLEEMLEDFNSRIILNGTNEFRILSKDINSVLNNTDYFILSFNSMPKSEIVNIYRLDSSAIRKTALNYDKLKVEIDSSLDSFRSLQRSLITKYISIVFLSFMITLAIIIVLTAVLIKLLRTDIPFVVKSFNMLYAHDYDINNLPKIHGIFKEEIQVKKFVEGVFQEQKIIDEIKQISSSEFMLEDVIDNIFKIIHKPLKTDRIGVAFINYPQEKIIAEHGVFKYNRVLLGPGFEVSLKDTTLTDLIKENRPIITHDIDQQLIKRPDSKSLQLLRDEGIKSNMIIPITTNKTVVGFIFFSSIKENNYDEKALRLGKNIAYELSSIINKTYLTKLMFTNVTKTFADIVEKKDYETGDHIKRMTAYSKIIASKLINHPHKDYSIKQSFINDVENYAAVHDIGKVAIPDCILKKPGKLTSEEWDIMKAHSTIGADLLVGLKDSLQIFNKNFFEMAITITRYHHERWDGSGYPEGLSGVSIPLAARIVAIADVFDALSSKRIYKEPLSFKDSVKQINIGSGSHFDPELIKIFNASIGSIREVYEDLN</sequence>
<dbReference type="InterPro" id="IPR052020">
    <property type="entry name" value="Cyclic_di-GMP/3'3'-cGAMP_PDE"/>
</dbReference>
<dbReference type="SMART" id="SM00471">
    <property type="entry name" value="HDc"/>
    <property type="match status" value="1"/>
</dbReference>